<accession>A0A211ZIA7</accession>
<gene>
    <name evidence="1" type="ORF">BWR60_21875</name>
</gene>
<dbReference type="EMBL" id="NHON01000045">
    <property type="protein sequence ID" value="OWJ65018.1"/>
    <property type="molecule type" value="Genomic_DNA"/>
</dbReference>
<reference evidence="2" key="1">
    <citation type="submission" date="2017-05" db="EMBL/GenBank/DDBJ databases">
        <authorList>
            <person name="Macchi M."/>
            <person name="Festa S."/>
            <person name="Coppotelli B.M."/>
            <person name="Morelli I.S."/>
        </authorList>
    </citation>
    <scope>NUCLEOTIDE SEQUENCE [LARGE SCALE GENOMIC DNA]</scope>
    <source>
        <strain evidence="2">I</strain>
    </source>
</reference>
<comment type="caution">
    <text evidence="1">The sequence shown here is derived from an EMBL/GenBank/DDBJ whole genome shotgun (WGS) entry which is preliminary data.</text>
</comment>
<evidence type="ECO:0000313" key="1">
    <source>
        <dbReference type="EMBL" id="OWJ65018.1"/>
    </source>
</evidence>
<protein>
    <submittedName>
        <fullName evidence="1">Uncharacterized protein</fullName>
    </submittedName>
</protein>
<name>A0A211ZIA7_9PROT</name>
<proteinExistence type="predicted"/>
<dbReference type="Proteomes" id="UP000196655">
    <property type="component" value="Unassembled WGS sequence"/>
</dbReference>
<sequence length="214" mass="21972">MTDAKGGSGATGADAGPEALGGAEGLLARLVRSGAEVDSAQADYGGLRRFLPGLLARAAGTTERQKEVAAETQEDLAATRQVIDAITATARRLTRSLAEENDALVALFSDPGALETISRSGSGVLSQLQAAAPATTPAAVPAVAPAGTTPAALSPKAQFLLPQITEALRRVIEREVERRVDERLAPLRAQLAGIINSATAAPPPPAEPRGRLMR</sequence>
<keyword evidence="2" id="KW-1185">Reference proteome</keyword>
<dbReference type="OrthoDB" id="9843606at2"/>
<dbReference type="RefSeq" id="WP_088153134.1">
    <property type="nucleotide sequence ID" value="NZ_NHON01000045.1"/>
</dbReference>
<organism evidence="1 2">
    <name type="scientific">Inquilinus limosus</name>
    <dbReference type="NCBI Taxonomy" id="171674"/>
    <lineage>
        <taxon>Bacteria</taxon>
        <taxon>Pseudomonadati</taxon>
        <taxon>Pseudomonadota</taxon>
        <taxon>Alphaproteobacteria</taxon>
        <taxon>Rhodospirillales</taxon>
        <taxon>Rhodospirillaceae</taxon>
        <taxon>Inquilinus</taxon>
    </lineage>
</organism>
<dbReference type="AlphaFoldDB" id="A0A211ZIA7"/>
<evidence type="ECO:0000313" key="2">
    <source>
        <dbReference type="Proteomes" id="UP000196655"/>
    </source>
</evidence>